<name>A0A645DVQ5_9ZZZZ</name>
<organism evidence="2">
    <name type="scientific">bioreactor metagenome</name>
    <dbReference type="NCBI Taxonomy" id="1076179"/>
    <lineage>
        <taxon>unclassified sequences</taxon>
        <taxon>metagenomes</taxon>
        <taxon>ecological metagenomes</taxon>
    </lineage>
</organism>
<evidence type="ECO:0000313" key="2">
    <source>
        <dbReference type="EMBL" id="MPM92683.1"/>
    </source>
</evidence>
<proteinExistence type="inferred from homology"/>
<gene>
    <name evidence="2" type="primary">def_34</name>
    <name evidence="2" type="ORF">SDC9_139818</name>
</gene>
<dbReference type="AlphaFoldDB" id="A0A645DVQ5"/>
<dbReference type="EMBL" id="VSSQ01039590">
    <property type="protein sequence ID" value="MPM92683.1"/>
    <property type="molecule type" value="Genomic_DNA"/>
</dbReference>
<dbReference type="GO" id="GO:0042586">
    <property type="term" value="F:peptide deformylase activity"/>
    <property type="evidence" value="ECO:0007669"/>
    <property type="project" value="UniProtKB-EC"/>
</dbReference>
<dbReference type="Pfam" id="PF01327">
    <property type="entry name" value="Pep_deformylase"/>
    <property type="match status" value="1"/>
</dbReference>
<protein>
    <submittedName>
        <fullName evidence="2">Peptide deformylase</fullName>
        <ecNumber evidence="2">3.5.1.88</ecNumber>
    </submittedName>
</protein>
<dbReference type="PANTHER" id="PTHR10458:SF22">
    <property type="entry name" value="PEPTIDE DEFORMYLASE"/>
    <property type="match status" value="1"/>
</dbReference>
<accession>A0A645DVQ5</accession>
<dbReference type="Gene3D" id="3.90.45.10">
    <property type="entry name" value="Peptide deformylase"/>
    <property type="match status" value="1"/>
</dbReference>
<comment type="similarity">
    <text evidence="1">Belongs to the polypeptide deformylase family.</text>
</comment>
<comment type="caution">
    <text evidence="2">The sequence shown here is derived from an EMBL/GenBank/DDBJ whole genome shotgun (WGS) entry which is preliminary data.</text>
</comment>
<dbReference type="InterPro" id="IPR023635">
    <property type="entry name" value="Peptide_deformylase"/>
</dbReference>
<dbReference type="PANTHER" id="PTHR10458">
    <property type="entry name" value="PEPTIDE DEFORMYLASE"/>
    <property type="match status" value="1"/>
</dbReference>
<reference evidence="2" key="1">
    <citation type="submission" date="2019-08" db="EMBL/GenBank/DDBJ databases">
        <authorList>
            <person name="Kucharzyk K."/>
            <person name="Murdoch R.W."/>
            <person name="Higgins S."/>
            <person name="Loffler F."/>
        </authorList>
    </citation>
    <scope>NUCLEOTIDE SEQUENCE</scope>
</reference>
<dbReference type="PRINTS" id="PR01576">
    <property type="entry name" value="PDEFORMYLASE"/>
</dbReference>
<dbReference type="CDD" id="cd00487">
    <property type="entry name" value="Pep_deformylase"/>
    <property type="match status" value="1"/>
</dbReference>
<dbReference type="EC" id="3.5.1.88" evidence="2"/>
<dbReference type="InterPro" id="IPR036821">
    <property type="entry name" value="Peptide_deformylase_sf"/>
</dbReference>
<evidence type="ECO:0000256" key="1">
    <source>
        <dbReference type="ARBA" id="ARBA00010759"/>
    </source>
</evidence>
<dbReference type="SUPFAM" id="SSF56420">
    <property type="entry name" value="Peptide deformylase"/>
    <property type="match status" value="1"/>
</dbReference>
<dbReference type="NCBIfam" id="TIGR00079">
    <property type="entry name" value="pept_deformyl"/>
    <property type="match status" value="1"/>
</dbReference>
<sequence length="207" mass="22954">MKKISIVSAIILITVVIINSCGSLSVKLSEEGTGFTPAQAYLIKGKHTNSPMRVLQSDNMEDSLFLREICSPVDPVADKNLLMTLISRMQATVTDSLTAGVGIAAPQVGISKRVILVQRFDKEGEPFEAYLNPAITHYSKMKQDCREGCLSVPGIRGTTKNRSYAIYVEYNDMDNNQKGELIEGYTAVIFQHEIDHLNGILFFDHLR</sequence>
<dbReference type="HAMAP" id="MF_00163">
    <property type="entry name" value="Pep_deformylase"/>
    <property type="match status" value="1"/>
</dbReference>
<dbReference type="PIRSF" id="PIRSF004749">
    <property type="entry name" value="Pep_def"/>
    <property type="match status" value="1"/>
</dbReference>
<keyword evidence="2" id="KW-0378">Hydrolase</keyword>